<proteinExistence type="predicted"/>
<evidence type="ECO:0000256" key="1">
    <source>
        <dbReference type="SAM" id="SignalP"/>
    </source>
</evidence>
<organism evidence="2 3">
    <name type="scientific">Lysinibacillus macroides</name>
    <dbReference type="NCBI Taxonomy" id="33935"/>
    <lineage>
        <taxon>Bacteria</taxon>
        <taxon>Bacillati</taxon>
        <taxon>Bacillota</taxon>
        <taxon>Bacilli</taxon>
        <taxon>Bacillales</taxon>
        <taxon>Bacillaceae</taxon>
        <taxon>Lysinibacillus</taxon>
    </lineage>
</organism>
<dbReference type="EMBL" id="LGCI01000005">
    <property type="protein sequence ID" value="KOY83346.1"/>
    <property type="molecule type" value="Genomic_DNA"/>
</dbReference>
<dbReference type="STRING" id="33935.ADM90_08740"/>
<evidence type="ECO:0008006" key="4">
    <source>
        <dbReference type="Google" id="ProtNLM"/>
    </source>
</evidence>
<accession>A0A0M9DMC0</accession>
<keyword evidence="1" id="KW-0732">Signal</keyword>
<dbReference type="AlphaFoldDB" id="A0A0M9DMC0"/>
<gene>
    <name evidence="2" type="ORF">ADM90_08740</name>
</gene>
<name>A0A0M9DMC0_9BACI</name>
<protein>
    <recommendedName>
        <fullName evidence="4">DUF3221 domain-containing protein</fullName>
    </recommendedName>
</protein>
<keyword evidence="3" id="KW-1185">Reference proteome</keyword>
<reference evidence="2 3" key="1">
    <citation type="submission" date="2015-07" db="EMBL/GenBank/DDBJ databases">
        <title>Genome sequencing project for genomic taxonomy and phylogenomics of Bacillus-like bacteria.</title>
        <authorList>
            <person name="Liu B."/>
            <person name="Wang J."/>
            <person name="Zhu Y."/>
            <person name="Liu G."/>
            <person name="Chen Q."/>
            <person name="Chen Z."/>
            <person name="Che J."/>
            <person name="Ge C."/>
            <person name="Shi H."/>
            <person name="Pan Z."/>
            <person name="Liu X."/>
        </authorList>
    </citation>
    <scope>NUCLEOTIDE SEQUENCE [LARGE SCALE GENOMIC DNA]</scope>
    <source>
        <strain evidence="2 3">DSM 54</strain>
    </source>
</reference>
<dbReference type="Pfam" id="PF11518">
    <property type="entry name" value="DUF3221"/>
    <property type="match status" value="1"/>
</dbReference>
<evidence type="ECO:0000313" key="2">
    <source>
        <dbReference type="EMBL" id="KOY83346.1"/>
    </source>
</evidence>
<comment type="caution">
    <text evidence="2">The sequence shown here is derived from an EMBL/GenBank/DDBJ whole genome shotgun (WGS) entry which is preliminary data.</text>
</comment>
<dbReference type="RefSeq" id="WP_053994586.1">
    <property type="nucleotide sequence ID" value="NZ_CP065643.1"/>
</dbReference>
<sequence length="113" mass="12634">MRRLCFLIFTMMILLLIVGCSNDANEVTLEEREIGYVKEKSTTRLLVVHSESKDEALNSSMEDLRDMGAIWLTVTNKQIEHIKIGDKVSYTTGPIDQSSPASGTAKDIKVIDD</sequence>
<dbReference type="Proteomes" id="UP000037977">
    <property type="component" value="Unassembled WGS sequence"/>
</dbReference>
<dbReference type="PROSITE" id="PS51257">
    <property type="entry name" value="PROKAR_LIPOPROTEIN"/>
    <property type="match status" value="1"/>
</dbReference>
<feature type="chain" id="PRO_5038784190" description="DUF3221 domain-containing protein" evidence="1">
    <location>
        <begin position="25"/>
        <end position="113"/>
    </location>
</feature>
<dbReference type="OrthoDB" id="2974120at2"/>
<dbReference type="InterPro" id="IPR021598">
    <property type="entry name" value="DUF3221"/>
</dbReference>
<dbReference type="PATRIC" id="fig|33935.3.peg.1220"/>
<feature type="signal peptide" evidence="1">
    <location>
        <begin position="1"/>
        <end position="24"/>
    </location>
</feature>
<evidence type="ECO:0000313" key="3">
    <source>
        <dbReference type="Proteomes" id="UP000037977"/>
    </source>
</evidence>